<protein>
    <recommendedName>
        <fullName evidence="2">NADAR domain-containing protein</fullName>
    </recommendedName>
</protein>
<proteinExistence type="predicted"/>
<dbReference type="InterPro" id="IPR037238">
    <property type="entry name" value="YbiA-like_sf"/>
</dbReference>
<reference evidence="3" key="1">
    <citation type="journal article" date="2020" name="Nature">
        <title>Giant virus diversity and host interactions through global metagenomics.</title>
        <authorList>
            <person name="Schulz F."/>
            <person name="Roux S."/>
            <person name="Paez-Espino D."/>
            <person name="Jungbluth S."/>
            <person name="Walsh D.A."/>
            <person name="Denef V.J."/>
            <person name="McMahon K.D."/>
            <person name="Konstantinidis K.T."/>
            <person name="Eloe-Fadrosh E.A."/>
            <person name="Kyrpides N.C."/>
            <person name="Woyke T."/>
        </authorList>
    </citation>
    <scope>NUCLEOTIDE SEQUENCE</scope>
    <source>
        <strain evidence="3">GVMAG-S-ERX555997-44</strain>
    </source>
</reference>
<dbReference type="InterPro" id="IPR012816">
    <property type="entry name" value="NADAR"/>
</dbReference>
<dbReference type="Pfam" id="PF08719">
    <property type="entry name" value="NADAR"/>
    <property type="match status" value="1"/>
</dbReference>
<dbReference type="SUPFAM" id="SSF143990">
    <property type="entry name" value="YbiA-like"/>
    <property type="match status" value="1"/>
</dbReference>
<name>A0A6C0F6Q1_9ZZZZ</name>
<dbReference type="Gene3D" id="1.10.357.40">
    <property type="entry name" value="YbiA-like"/>
    <property type="match status" value="1"/>
</dbReference>
<feature type="domain" description="NADAR" evidence="2">
    <location>
        <begin position="718"/>
        <end position="849"/>
    </location>
</feature>
<accession>A0A6C0F6Q1</accession>
<evidence type="ECO:0000259" key="2">
    <source>
        <dbReference type="Pfam" id="PF08719"/>
    </source>
</evidence>
<sequence>MNKDNYLNDINLFYKLKNKYDERRKELKNKLLKKYNKDDVKKKMKTLSVKCINCENVGGTKFIINEKYLIAKCNCSNKCDLSIKIKKGKYIEHSVFKDDIKNHLETLKQKIIENKLKLLFNLEKEEIIVTEFDSLKSEYHEFTEKDKLLNVFINNLNKTRWSNYIEFYKEEKEEEKEEKEGETKRNSKRNSKRDSKRDTKKSKFKSENSKKEEIIKKEELIKIINKEIDDNISELKLLINEYKNNEIEDKVKLRNAIQIYIDKILPNSKKVRELKYSEFYVEETQIGGGSFGQEAIFDYKIKNKKHSYDDLEVIIEEYKTIEKILNRKKVGKLLTNNLRSKSKFLKPVKKGATLTFSSTVENHVGMAIHGEKSDGYTIQDLENAKNKIKSIFKDAEVEIFDLRNVLPENKKSEAEPASILIFKNGVNILLDTIGKNSVDLFNEHEVLEKDTKYKDRRKNKVLNKKARHNLCFADEEQEANYLEGLGTIVPFSKLPLTAHIRKALPKIIGEKAKNKKAEGNYYYNLNETGIGFHGDSERKDVIGVRFGEDQYSGFPLHYQWYLNSEPIGDRYKFDLKNGDIYVMSEKAVGSDWKKRKKLTLRHAAGADKYLKIDRVDPEINKLIGDDIVNYEETKFEEGDLEEGDLFEEMSKDSKKTSNDMERPDLYDDSSIFVFYSKSRDVMPGKGGNNHKDAAKKWSEKVSDPTKFDELGRIKDWRKVLSNMWGALSQNEDKPLFNLDGYDWASVEHWFHANKFKWRVEESDEYKDFYEKFTFNSGSEICKDAKLALTAGGRSGKVMGKKYRPKSVVLDPNWEDKKERIMINGQKAKYEQDELSKNVLLATKDAKLVHLMLRRGKGSVLVNFNDTMEIRQSMTETTGFRKIEMLKTKTDLFLDDIDDDEFNEDLTRPVEFNDIKLEFSDSDDLKYDR</sequence>
<dbReference type="EMBL" id="MN738798">
    <property type="protein sequence ID" value="QHT37527.1"/>
    <property type="molecule type" value="Genomic_DNA"/>
</dbReference>
<feature type="region of interest" description="Disordered" evidence="1">
    <location>
        <begin position="175"/>
        <end position="205"/>
    </location>
</feature>
<dbReference type="CDD" id="cd15457">
    <property type="entry name" value="NADAR"/>
    <property type="match status" value="1"/>
</dbReference>
<evidence type="ECO:0000313" key="3">
    <source>
        <dbReference type="EMBL" id="QHT37527.1"/>
    </source>
</evidence>
<evidence type="ECO:0000256" key="1">
    <source>
        <dbReference type="SAM" id="MobiDB-lite"/>
    </source>
</evidence>
<organism evidence="3">
    <name type="scientific">viral metagenome</name>
    <dbReference type="NCBI Taxonomy" id="1070528"/>
    <lineage>
        <taxon>unclassified sequences</taxon>
        <taxon>metagenomes</taxon>
        <taxon>organismal metagenomes</taxon>
    </lineage>
</organism>
<dbReference type="AlphaFoldDB" id="A0A6C0F6Q1"/>